<dbReference type="EMBL" id="AWGB01000017">
    <property type="protein sequence ID" value="ESQ91407.1"/>
    <property type="molecule type" value="Genomic_DNA"/>
</dbReference>
<dbReference type="Pfam" id="PF06698">
    <property type="entry name" value="DUF1192"/>
    <property type="match status" value="1"/>
</dbReference>
<dbReference type="Proteomes" id="UP000017837">
    <property type="component" value="Unassembled WGS sequence"/>
</dbReference>
<dbReference type="AlphaFoldDB" id="V4PBV5"/>
<evidence type="ECO:0000313" key="3">
    <source>
        <dbReference type="Proteomes" id="UP000017837"/>
    </source>
</evidence>
<dbReference type="PATRIC" id="fig|1121022.4.peg.2092"/>
<evidence type="ECO:0000313" key="2">
    <source>
        <dbReference type="EMBL" id="ESQ91407.1"/>
    </source>
</evidence>
<reference evidence="2 3" key="1">
    <citation type="journal article" date="2014" name="Nature">
        <title>Sequential evolution of bacterial morphology by co-option of a developmental regulator.</title>
        <authorList>
            <person name="Jiang C."/>
            <person name="Brown P.J."/>
            <person name="Ducret A."/>
            <person name="Brun Y.V."/>
        </authorList>
    </citation>
    <scope>NUCLEOTIDE SEQUENCE [LARGE SCALE GENOMIC DNA]</scope>
    <source>
        <strain evidence="2 3">DSM 16100</strain>
    </source>
</reference>
<keyword evidence="1" id="KW-0175">Coiled coil</keyword>
<dbReference type="InterPro" id="IPR009579">
    <property type="entry name" value="DUF1192"/>
</dbReference>
<feature type="coiled-coil region" evidence="1">
    <location>
        <begin position="45"/>
        <end position="72"/>
    </location>
</feature>
<sequence length="85" mass="9768">MARNVNDCLHGIYRMAILDDNEALALRSGGPLHTLVHEDLDPYSVEDLQVRIQTLESEIVRVREIMERKKNRRSAADALFSFKDT</sequence>
<gene>
    <name evidence="2" type="ORF">ABENE_10360</name>
</gene>
<accession>V4PBV5</accession>
<evidence type="ECO:0000256" key="1">
    <source>
        <dbReference type="SAM" id="Coils"/>
    </source>
</evidence>
<name>V4PBV5_9CAUL</name>
<organism evidence="2 3">
    <name type="scientific">Asticcacaulis benevestitus DSM 16100 = ATCC BAA-896</name>
    <dbReference type="NCBI Taxonomy" id="1121022"/>
    <lineage>
        <taxon>Bacteria</taxon>
        <taxon>Pseudomonadati</taxon>
        <taxon>Pseudomonadota</taxon>
        <taxon>Alphaproteobacteria</taxon>
        <taxon>Caulobacterales</taxon>
        <taxon>Caulobacteraceae</taxon>
        <taxon>Asticcacaulis</taxon>
    </lineage>
</organism>
<dbReference type="eggNOG" id="COG5509">
    <property type="taxonomic scope" value="Bacteria"/>
</dbReference>
<protein>
    <recommendedName>
        <fullName evidence="4">DUF1192 domain-containing protein</fullName>
    </recommendedName>
</protein>
<dbReference type="STRING" id="1121022.GCA_000376105_01155"/>
<comment type="caution">
    <text evidence="2">The sequence shown here is derived from an EMBL/GenBank/DDBJ whole genome shotgun (WGS) entry which is preliminary data.</text>
</comment>
<proteinExistence type="predicted"/>
<keyword evidence="3" id="KW-1185">Reference proteome</keyword>
<evidence type="ECO:0008006" key="4">
    <source>
        <dbReference type="Google" id="ProtNLM"/>
    </source>
</evidence>